<reference evidence="1 2" key="1">
    <citation type="submission" date="2023-03" db="EMBL/GenBank/DDBJ databases">
        <title>Genome insight into feeding habits of ladybird beetles.</title>
        <authorList>
            <person name="Li H.-S."/>
            <person name="Huang Y.-H."/>
            <person name="Pang H."/>
        </authorList>
    </citation>
    <scope>NUCLEOTIDE SEQUENCE [LARGE SCALE GENOMIC DNA]</scope>
    <source>
        <strain evidence="1">SYSU_2023b</strain>
        <tissue evidence="1">Whole body</tissue>
    </source>
</reference>
<protein>
    <submittedName>
        <fullName evidence="1">Uncharacterized protein</fullName>
    </submittedName>
</protein>
<evidence type="ECO:0000313" key="2">
    <source>
        <dbReference type="Proteomes" id="UP001431783"/>
    </source>
</evidence>
<gene>
    <name evidence="1" type="ORF">WA026_011575</name>
</gene>
<dbReference type="Proteomes" id="UP001431783">
    <property type="component" value="Unassembled WGS sequence"/>
</dbReference>
<keyword evidence="2" id="KW-1185">Reference proteome</keyword>
<dbReference type="EMBL" id="JARQZJ010000005">
    <property type="protein sequence ID" value="KAK9871306.1"/>
    <property type="molecule type" value="Genomic_DNA"/>
</dbReference>
<evidence type="ECO:0000313" key="1">
    <source>
        <dbReference type="EMBL" id="KAK9871306.1"/>
    </source>
</evidence>
<sequence length="55" mass="6079">MTIIHGTKKRLECGAKVIDERLNPAPVTLFVSLQKLTPIRPTATQLIRLSVHSEG</sequence>
<name>A0AAW1TU93_9CUCU</name>
<dbReference type="AlphaFoldDB" id="A0AAW1TU93"/>
<proteinExistence type="predicted"/>
<comment type="caution">
    <text evidence="1">The sequence shown here is derived from an EMBL/GenBank/DDBJ whole genome shotgun (WGS) entry which is preliminary data.</text>
</comment>
<feature type="non-terminal residue" evidence="1">
    <location>
        <position position="55"/>
    </location>
</feature>
<accession>A0AAW1TU93</accession>
<organism evidence="1 2">
    <name type="scientific">Henosepilachna vigintioctopunctata</name>
    <dbReference type="NCBI Taxonomy" id="420089"/>
    <lineage>
        <taxon>Eukaryota</taxon>
        <taxon>Metazoa</taxon>
        <taxon>Ecdysozoa</taxon>
        <taxon>Arthropoda</taxon>
        <taxon>Hexapoda</taxon>
        <taxon>Insecta</taxon>
        <taxon>Pterygota</taxon>
        <taxon>Neoptera</taxon>
        <taxon>Endopterygota</taxon>
        <taxon>Coleoptera</taxon>
        <taxon>Polyphaga</taxon>
        <taxon>Cucujiformia</taxon>
        <taxon>Coccinelloidea</taxon>
        <taxon>Coccinellidae</taxon>
        <taxon>Epilachninae</taxon>
        <taxon>Epilachnini</taxon>
        <taxon>Henosepilachna</taxon>
    </lineage>
</organism>